<dbReference type="PANTHER" id="PTHR33254">
    <property type="entry name" value="4-HYDROXY-4-METHYL-2-OXOGLUTARATE ALDOLASE 3-RELATED"/>
    <property type="match status" value="1"/>
</dbReference>
<dbReference type="NCBIfam" id="NF006875">
    <property type="entry name" value="PRK09372.1"/>
    <property type="match status" value="1"/>
</dbReference>
<comment type="function">
    <text evidence="7 9">Catalyzes the aldol cleavage of 4-hydroxy-4-methyl-2-oxoglutarate (HMG) into 2 molecules of pyruvate. Also contains a secondary oxaloacetate (OAA) decarboxylase activity due to the common pyruvate enolate transition state formed following C-C bond cleavage in the retro-aldol and decarboxylation reactions.</text>
</comment>
<dbReference type="EMBL" id="JABFDB010000031">
    <property type="protein sequence ID" value="NYZ23760.1"/>
    <property type="molecule type" value="Genomic_DNA"/>
</dbReference>
<gene>
    <name evidence="10" type="primary">rraA</name>
    <name evidence="10" type="ORF">HND93_29015</name>
</gene>
<protein>
    <recommendedName>
        <fullName evidence="9">4-hydroxy-4-methyl-2-oxoglutarate aldolase</fullName>
        <shortName evidence="9">HMG aldolase</shortName>
        <ecNumber evidence="9">4.1.1.112</ecNumber>
        <ecNumber evidence="9">4.1.3.17</ecNumber>
    </recommendedName>
    <alternativeName>
        <fullName evidence="9">Oxaloacetate decarboxylase</fullName>
    </alternativeName>
</protein>
<dbReference type="EC" id="4.1.3.17" evidence="9"/>
<evidence type="ECO:0000256" key="8">
    <source>
        <dbReference type="ARBA" id="ARBA00047973"/>
    </source>
</evidence>
<organism evidence="10 11">
    <name type="scientific">Azospirillum oleiclasticum</name>
    <dbReference type="NCBI Taxonomy" id="2735135"/>
    <lineage>
        <taxon>Bacteria</taxon>
        <taxon>Pseudomonadati</taxon>
        <taxon>Pseudomonadota</taxon>
        <taxon>Alphaproteobacteria</taxon>
        <taxon>Rhodospirillales</taxon>
        <taxon>Azospirillaceae</taxon>
        <taxon>Azospirillum</taxon>
    </lineage>
</organism>
<evidence type="ECO:0000313" key="10">
    <source>
        <dbReference type="EMBL" id="NYZ23760.1"/>
    </source>
</evidence>
<dbReference type="InterPro" id="IPR005493">
    <property type="entry name" value="RraA/RraA-like"/>
</dbReference>
<dbReference type="PANTHER" id="PTHR33254:SF4">
    <property type="entry name" value="4-HYDROXY-4-METHYL-2-OXOGLUTARATE ALDOLASE 3-RELATED"/>
    <property type="match status" value="1"/>
</dbReference>
<evidence type="ECO:0000256" key="5">
    <source>
        <dbReference type="ARBA" id="ARBA00022723"/>
    </source>
</evidence>
<sequence>MTFDSTCDLYDRFEATARVTDPVFRDFGARMKFSGAAVTVKCFEDNSKVKELLATPGAGKVLVVDGGGSLRGALMGDLIAKSAVDNGWEGVVIHGCVRDAAVLATLDLGIKALAATPRKTVRRGEGQTGLSISLAGIRVAPGDLVFADADGVLVLDAGALDA</sequence>
<dbReference type="InterPro" id="IPR036704">
    <property type="entry name" value="RraA/RraA-like_sf"/>
</dbReference>
<evidence type="ECO:0000256" key="9">
    <source>
        <dbReference type="RuleBase" id="RU004338"/>
    </source>
</evidence>
<dbReference type="CDD" id="cd16841">
    <property type="entry name" value="RraA_family"/>
    <property type="match status" value="1"/>
</dbReference>
<dbReference type="Pfam" id="PF03737">
    <property type="entry name" value="RraA-like"/>
    <property type="match status" value="1"/>
</dbReference>
<evidence type="ECO:0000256" key="3">
    <source>
        <dbReference type="ARBA" id="ARBA00008621"/>
    </source>
</evidence>
<dbReference type="Gene3D" id="3.50.30.40">
    <property type="entry name" value="Ribonuclease E inhibitor RraA/RraA-like"/>
    <property type="match status" value="1"/>
</dbReference>
<dbReference type="RefSeq" id="WP_180285535.1">
    <property type="nucleotide sequence ID" value="NZ_JABFDB010000031.1"/>
</dbReference>
<evidence type="ECO:0000256" key="6">
    <source>
        <dbReference type="ARBA" id="ARBA00023239"/>
    </source>
</evidence>
<comment type="similarity">
    <text evidence="3 9">Belongs to the class II aldolase/RraA-like family.</text>
</comment>
<keyword evidence="11" id="KW-1185">Reference proteome</keyword>
<comment type="caution">
    <text evidence="10">The sequence shown here is derived from an EMBL/GenBank/DDBJ whole genome shotgun (WGS) entry which is preliminary data.</text>
</comment>
<keyword evidence="5 9" id="KW-0479">Metal-binding</keyword>
<dbReference type="NCBIfam" id="NF009134">
    <property type="entry name" value="PRK12487.1"/>
    <property type="match status" value="1"/>
</dbReference>
<reference evidence="10 11" key="1">
    <citation type="submission" date="2020-05" db="EMBL/GenBank/DDBJ databases">
        <title>Azospirillum oleiclasticum sp. nov, a nitrogen-fixing and heavy crude oil-emulsifying bacterium isolated from the crude oil of Yumen Oilfield.</title>
        <authorList>
            <person name="Wu D."/>
            <person name="Cai M."/>
            <person name="Zhang X."/>
        </authorList>
    </citation>
    <scope>NUCLEOTIDE SEQUENCE [LARGE SCALE GENOMIC DNA]</scope>
    <source>
        <strain evidence="10 11">ROY-1-1-2</strain>
    </source>
</reference>
<comment type="catalytic activity">
    <reaction evidence="1 9">
        <text>4-hydroxy-4-methyl-2-oxoglutarate = 2 pyruvate</text>
        <dbReference type="Rhea" id="RHEA:22748"/>
        <dbReference type="ChEBI" id="CHEBI:15361"/>
        <dbReference type="ChEBI" id="CHEBI:58276"/>
        <dbReference type="EC" id="4.1.3.17"/>
    </reaction>
</comment>
<dbReference type="InterPro" id="IPR010203">
    <property type="entry name" value="RraA"/>
</dbReference>
<accession>A0ABX2THE7</accession>
<dbReference type="SUPFAM" id="SSF89562">
    <property type="entry name" value="RraA-like"/>
    <property type="match status" value="1"/>
</dbReference>
<comment type="catalytic activity">
    <reaction evidence="8 9">
        <text>oxaloacetate + H(+) = pyruvate + CO2</text>
        <dbReference type="Rhea" id="RHEA:15641"/>
        <dbReference type="ChEBI" id="CHEBI:15361"/>
        <dbReference type="ChEBI" id="CHEBI:15378"/>
        <dbReference type="ChEBI" id="CHEBI:16452"/>
        <dbReference type="ChEBI" id="CHEBI:16526"/>
        <dbReference type="EC" id="4.1.1.112"/>
    </reaction>
</comment>
<dbReference type="EC" id="4.1.1.112" evidence="9"/>
<dbReference type="Proteomes" id="UP000584642">
    <property type="component" value="Unassembled WGS sequence"/>
</dbReference>
<comment type="subunit">
    <text evidence="4 9">Homotrimer.</text>
</comment>
<evidence type="ECO:0000256" key="4">
    <source>
        <dbReference type="ARBA" id="ARBA00011233"/>
    </source>
</evidence>
<keyword evidence="6 9" id="KW-0456">Lyase</keyword>
<evidence type="ECO:0000256" key="2">
    <source>
        <dbReference type="ARBA" id="ARBA00001968"/>
    </source>
</evidence>
<evidence type="ECO:0000313" key="11">
    <source>
        <dbReference type="Proteomes" id="UP000584642"/>
    </source>
</evidence>
<name>A0ABX2THE7_9PROT</name>
<proteinExistence type="inferred from homology"/>
<comment type="cofactor">
    <cofactor evidence="2 9">
        <name>a divalent metal cation</name>
        <dbReference type="ChEBI" id="CHEBI:60240"/>
    </cofactor>
</comment>
<evidence type="ECO:0000256" key="1">
    <source>
        <dbReference type="ARBA" id="ARBA00001342"/>
    </source>
</evidence>
<dbReference type="NCBIfam" id="TIGR01935">
    <property type="entry name" value="NOT-MenG"/>
    <property type="match status" value="1"/>
</dbReference>
<evidence type="ECO:0000256" key="7">
    <source>
        <dbReference type="ARBA" id="ARBA00025046"/>
    </source>
</evidence>